<gene>
    <name evidence="1" type="ORF">OSTQU699_LOCUS10340</name>
</gene>
<evidence type="ECO:0000313" key="2">
    <source>
        <dbReference type="Proteomes" id="UP000708148"/>
    </source>
</evidence>
<protein>
    <submittedName>
        <fullName evidence="1">Uncharacterized protein</fullName>
    </submittedName>
</protein>
<comment type="caution">
    <text evidence="1">The sequence shown here is derived from an EMBL/GenBank/DDBJ whole genome shotgun (WGS) entry which is preliminary data.</text>
</comment>
<proteinExistence type="predicted"/>
<accession>A0A8S1JD10</accession>
<dbReference type="Proteomes" id="UP000708148">
    <property type="component" value="Unassembled WGS sequence"/>
</dbReference>
<reference evidence="1" key="1">
    <citation type="submission" date="2020-12" db="EMBL/GenBank/DDBJ databases">
        <authorList>
            <person name="Iha C."/>
        </authorList>
    </citation>
    <scope>NUCLEOTIDE SEQUENCE</scope>
</reference>
<keyword evidence="2" id="KW-1185">Reference proteome</keyword>
<sequence>MRGVQGVLYRSCPCATSAVNDTMQSIRMESFTKIPATLAVSAQYSIQWSTLMTDRRAYFIANSHTKIVLSNCAYLSVSSGSAMASACKTACKHVPLEEPKANSWNFHGTLADTGRTLLPSPYLYSSRLSPRKQPRLQLWVAESWEPAVVVGIRRATASVHRLAKASSTKLPGRARPCGLIGYATATRQQWALSPSSGKRYHLDWR</sequence>
<dbReference type="EMBL" id="CAJHUC010002995">
    <property type="protein sequence ID" value="CAD7704985.1"/>
    <property type="molecule type" value="Genomic_DNA"/>
</dbReference>
<name>A0A8S1JD10_9CHLO</name>
<evidence type="ECO:0000313" key="1">
    <source>
        <dbReference type="EMBL" id="CAD7704985.1"/>
    </source>
</evidence>
<organism evidence="1 2">
    <name type="scientific">Ostreobium quekettii</name>
    <dbReference type="NCBI Taxonomy" id="121088"/>
    <lineage>
        <taxon>Eukaryota</taxon>
        <taxon>Viridiplantae</taxon>
        <taxon>Chlorophyta</taxon>
        <taxon>core chlorophytes</taxon>
        <taxon>Ulvophyceae</taxon>
        <taxon>TCBD clade</taxon>
        <taxon>Bryopsidales</taxon>
        <taxon>Ostreobineae</taxon>
        <taxon>Ostreobiaceae</taxon>
        <taxon>Ostreobium</taxon>
    </lineage>
</organism>
<dbReference type="AlphaFoldDB" id="A0A8S1JD10"/>